<dbReference type="Pfam" id="PF00668">
    <property type="entry name" value="Condensation"/>
    <property type="match status" value="3"/>
</dbReference>
<comment type="cofactor">
    <cofactor evidence="1">
        <name>pantetheine 4'-phosphate</name>
        <dbReference type="ChEBI" id="CHEBI:47942"/>
    </cofactor>
</comment>
<dbReference type="Gene3D" id="2.30.38.10">
    <property type="entry name" value="Luciferase, Domain 3"/>
    <property type="match status" value="2"/>
</dbReference>
<proteinExistence type="predicted"/>
<evidence type="ECO:0000256" key="2">
    <source>
        <dbReference type="ARBA" id="ARBA00022450"/>
    </source>
</evidence>
<dbReference type="Gene3D" id="3.30.559.10">
    <property type="entry name" value="Chloramphenicol acetyltransferase-like domain"/>
    <property type="match status" value="3"/>
</dbReference>
<protein>
    <submittedName>
        <fullName evidence="5">Amino acid adenylation domain-containing protein</fullName>
    </submittedName>
</protein>
<comment type="caution">
    <text evidence="5">The sequence shown here is derived from an EMBL/GenBank/DDBJ whole genome shotgun (WGS) entry which is preliminary data.</text>
</comment>
<dbReference type="PANTHER" id="PTHR45527">
    <property type="entry name" value="NONRIBOSOMAL PEPTIDE SYNTHETASE"/>
    <property type="match status" value="1"/>
</dbReference>
<evidence type="ECO:0000313" key="6">
    <source>
        <dbReference type="Proteomes" id="UP000739565"/>
    </source>
</evidence>
<dbReference type="Pfam" id="PF00501">
    <property type="entry name" value="AMP-binding"/>
    <property type="match status" value="2"/>
</dbReference>
<reference evidence="5" key="1">
    <citation type="submission" date="2021-07" db="EMBL/GenBank/DDBJ databases">
        <title>New genus and species of the family Alcaligenaceae.</title>
        <authorList>
            <person name="Hahn M.W."/>
        </authorList>
    </citation>
    <scope>NUCLEOTIDE SEQUENCE</scope>
    <source>
        <strain evidence="5">LF4-65</strain>
    </source>
</reference>
<dbReference type="InterPro" id="IPR009081">
    <property type="entry name" value="PP-bd_ACP"/>
</dbReference>
<dbReference type="FunFam" id="3.40.50.980:FF:000001">
    <property type="entry name" value="Non-ribosomal peptide synthetase"/>
    <property type="match status" value="2"/>
</dbReference>
<dbReference type="GO" id="GO:0043041">
    <property type="term" value="P:amino acid activation for nonribosomal peptide biosynthetic process"/>
    <property type="evidence" value="ECO:0007669"/>
    <property type="project" value="TreeGrafter"/>
</dbReference>
<dbReference type="PROSITE" id="PS50075">
    <property type="entry name" value="CARRIER"/>
    <property type="match status" value="2"/>
</dbReference>
<dbReference type="GO" id="GO:0044550">
    <property type="term" value="P:secondary metabolite biosynthetic process"/>
    <property type="evidence" value="ECO:0007669"/>
    <property type="project" value="TreeGrafter"/>
</dbReference>
<evidence type="ECO:0000256" key="1">
    <source>
        <dbReference type="ARBA" id="ARBA00001957"/>
    </source>
</evidence>
<dbReference type="GO" id="GO:0005829">
    <property type="term" value="C:cytosol"/>
    <property type="evidence" value="ECO:0007669"/>
    <property type="project" value="TreeGrafter"/>
</dbReference>
<dbReference type="Proteomes" id="UP000739565">
    <property type="component" value="Unassembled WGS sequence"/>
</dbReference>
<dbReference type="PROSITE" id="PS00455">
    <property type="entry name" value="AMP_BINDING"/>
    <property type="match status" value="2"/>
</dbReference>
<dbReference type="InterPro" id="IPR001242">
    <property type="entry name" value="Condensation_dom"/>
</dbReference>
<dbReference type="SUPFAM" id="SSF52777">
    <property type="entry name" value="CoA-dependent acyltransferases"/>
    <property type="match status" value="5"/>
</dbReference>
<dbReference type="PANTHER" id="PTHR45527:SF1">
    <property type="entry name" value="FATTY ACID SYNTHASE"/>
    <property type="match status" value="1"/>
</dbReference>
<dbReference type="Pfam" id="PF00550">
    <property type="entry name" value="PP-binding"/>
    <property type="match status" value="2"/>
</dbReference>
<dbReference type="Gene3D" id="3.30.300.30">
    <property type="match status" value="2"/>
</dbReference>
<dbReference type="InterPro" id="IPR006162">
    <property type="entry name" value="Ppantetheine_attach_site"/>
</dbReference>
<evidence type="ECO:0000259" key="4">
    <source>
        <dbReference type="PROSITE" id="PS50075"/>
    </source>
</evidence>
<dbReference type="InterPro" id="IPR020845">
    <property type="entry name" value="AMP-binding_CS"/>
</dbReference>
<dbReference type="InterPro" id="IPR025110">
    <property type="entry name" value="AMP-bd_C"/>
</dbReference>
<dbReference type="GO" id="GO:0072330">
    <property type="term" value="P:monocarboxylic acid biosynthetic process"/>
    <property type="evidence" value="ECO:0007669"/>
    <property type="project" value="UniProtKB-ARBA"/>
</dbReference>
<dbReference type="NCBIfam" id="TIGR01733">
    <property type="entry name" value="AA-adenyl-dom"/>
    <property type="match status" value="2"/>
</dbReference>
<dbReference type="CDD" id="cd05930">
    <property type="entry name" value="A_NRPS"/>
    <property type="match status" value="2"/>
</dbReference>
<feature type="non-terminal residue" evidence="5">
    <location>
        <position position="2333"/>
    </location>
</feature>
<dbReference type="GO" id="GO:0003824">
    <property type="term" value="F:catalytic activity"/>
    <property type="evidence" value="ECO:0007669"/>
    <property type="project" value="InterPro"/>
</dbReference>
<dbReference type="EMBL" id="JAHXRI010000008">
    <property type="protein sequence ID" value="MBZ1351093.1"/>
    <property type="molecule type" value="Genomic_DNA"/>
</dbReference>
<feature type="domain" description="Carrier" evidence="4">
    <location>
        <begin position="1032"/>
        <end position="1107"/>
    </location>
</feature>
<dbReference type="InterPro" id="IPR036736">
    <property type="entry name" value="ACP-like_sf"/>
</dbReference>
<dbReference type="FunFam" id="2.30.38.10:FF:000001">
    <property type="entry name" value="Non-ribosomal peptide synthetase PvdI"/>
    <property type="match status" value="2"/>
</dbReference>
<organism evidence="5 6">
    <name type="scientific">Zwartia hollandica</name>
    <dbReference type="NCBI Taxonomy" id="324606"/>
    <lineage>
        <taxon>Bacteria</taxon>
        <taxon>Pseudomonadati</taxon>
        <taxon>Pseudomonadota</taxon>
        <taxon>Betaproteobacteria</taxon>
        <taxon>Burkholderiales</taxon>
        <taxon>Alcaligenaceae</taxon>
        <taxon>Zwartia</taxon>
    </lineage>
</organism>
<dbReference type="InterPro" id="IPR010071">
    <property type="entry name" value="AA_adenyl_dom"/>
</dbReference>
<dbReference type="FunFam" id="3.40.50.12780:FF:000012">
    <property type="entry name" value="Non-ribosomal peptide synthetase"/>
    <property type="match status" value="1"/>
</dbReference>
<dbReference type="Pfam" id="PF13193">
    <property type="entry name" value="AMP-binding_C"/>
    <property type="match status" value="1"/>
</dbReference>
<dbReference type="Gene3D" id="3.40.50.980">
    <property type="match status" value="4"/>
</dbReference>
<dbReference type="FunFam" id="1.10.1200.10:FF:000016">
    <property type="entry name" value="Non-ribosomal peptide synthase"/>
    <property type="match status" value="1"/>
</dbReference>
<dbReference type="PROSITE" id="PS00012">
    <property type="entry name" value="PHOSPHOPANTETHEINE"/>
    <property type="match status" value="2"/>
</dbReference>
<accession>A0A953T262</accession>
<gene>
    <name evidence="5" type="ORF">KZZ10_10595</name>
</gene>
<dbReference type="RefSeq" id="WP_259661513.1">
    <property type="nucleotide sequence ID" value="NZ_JAHXRI010000008.1"/>
</dbReference>
<dbReference type="GO" id="GO:0031177">
    <property type="term" value="F:phosphopantetheine binding"/>
    <property type="evidence" value="ECO:0007669"/>
    <property type="project" value="InterPro"/>
</dbReference>
<dbReference type="Gene3D" id="3.30.559.30">
    <property type="entry name" value="Nonribosomal peptide synthetase, condensation domain"/>
    <property type="match status" value="2"/>
</dbReference>
<evidence type="ECO:0000313" key="5">
    <source>
        <dbReference type="EMBL" id="MBZ1351093.1"/>
    </source>
</evidence>
<keyword evidence="6" id="KW-1185">Reference proteome</keyword>
<dbReference type="SUPFAM" id="SSF47336">
    <property type="entry name" value="ACP-like"/>
    <property type="match status" value="2"/>
</dbReference>
<dbReference type="InterPro" id="IPR045851">
    <property type="entry name" value="AMP-bd_C_sf"/>
</dbReference>
<dbReference type="SMART" id="SM00823">
    <property type="entry name" value="PKS_PP"/>
    <property type="match status" value="2"/>
</dbReference>
<keyword evidence="3" id="KW-0597">Phosphoprotein</keyword>
<name>A0A953T262_9BURK</name>
<dbReference type="Gene3D" id="1.10.1200.10">
    <property type="entry name" value="ACP-like"/>
    <property type="match status" value="2"/>
</dbReference>
<dbReference type="FunFam" id="3.30.300.30:FF:000015">
    <property type="entry name" value="Nonribosomal peptide synthase SidD"/>
    <property type="match status" value="1"/>
</dbReference>
<dbReference type="InterPro" id="IPR000873">
    <property type="entry name" value="AMP-dep_synth/lig_dom"/>
</dbReference>
<dbReference type="CDD" id="cd19531">
    <property type="entry name" value="LCL_NRPS-like"/>
    <property type="match status" value="2"/>
</dbReference>
<dbReference type="InterPro" id="IPR023213">
    <property type="entry name" value="CAT-like_dom_sf"/>
</dbReference>
<keyword evidence="2" id="KW-0596">Phosphopantetheine</keyword>
<sequence>MKRFKNMDSSTAIDLILSARSIVPVYSEDNEVVLSFGQRGLWTLDALDGPSATYNIPAALRLKGLVHLSALNLALLDVLERHEPLRTVIAEDGEGEPRGYVVDLPADVVVIRHLELDQQESLDERNRKANEILCLDVARPFDLARDIPLRALHIKISEEEAIFCLTLHHHAGDGASMGILFRELTEAYAARLSNQAPEWPELPVFYSDWAAWQESTLSEHIDAKLERAKHRLADYTETLNLPLDFSRNPNRLRSSGEVRLSIPATVVKGLETLARQHATTLFTVVLAVYAATLSRITGQRNLVVGAPVAGRSQTETENLVGFLVNTVVMPISTPLGCTVEELVVNARNSVEGALADQDLPFDRLVEHVGGARSLTQTPIFQTMLAFEGQDAEAPQLADLTCSFESVRLPRAKFDLMLMLAKNQGGGLVGAFDFDSDLFDVASVSDWAQIFSAIAQAMSHSDGDLVDAIPVFNSVRRKELLVASAGVELIDARLQRTIPALFAEQVRLSPGAVALEVAGETMTYAELDERSNQLARLLLQEGINSDQIVALFFEPTVDLIVSIFAVLKAGAAYLPLDVQYPPSRLAFMLSDSGAKLVLSTKKYEQALRTALDSRQQDEERSHEIDSFDVLPRFVCLDTSVVLDRLRSCDRASLTTDTSIYRLHPANLAYLIYTSGSTGKPKAVGVAHANVANFVVAFEAVSGRTQPLRGAMIASPAFDVAVWDIFNRLLTGSTLVLGLPGLADLDALVRELVAQRIDSIYLPAGVIPVVSDLLKDAKLQLPLEQMLTGVESIRHDQLSHFIRQAKQPVVVNGYGPTEATVCATWTRVSTDRDDGTRVSIGQAVANAQAFILDSHLEPVFPGVVGELYIAGEGLARGYVNRPGMTAERFLACPFGKSGRRMYRTGDLARRTKDNLIEFIGRGDTQVKIRGYRVETGEVEAALLNAFSSDLAQAVVAVKNIAGEPNLIAYLVPHLGRSVPDFSQIRAGLAKILPEYMFPSVCVALSSLPLTNNGKLDYRALPEPDVQASLSQYRVPKTSTEILLCDLFGELTGSDRVGLDDSFFAIGGHSLLAMRLIARLRRDLDRNVSLRTLFAYSTPGTLAPQIDLLGLDEGPALLPGAGHKDNGELVLSFGQRRLWTLDQIEGESATYNMPIAIRMSGDLNRAALEQALVALVARHEPLRTRMIPGSDGMPVGSLIEIPSSKNFLTYSRVEFEADASEEEKNIITRQALLEQTSIPFDLSCELSLRAHITELTATEVILTMTLHHQAGDGASALVLIRELAQAYDSFLTTGLAPEWDPLPIQYSDWAAWQQASLSHDLDSKIARAKMRLANAPESLTLPVDHPRDPSRARRAGYAPISIPESVVQALEFVARQEGTTLFVVMLSAYATFLARLAGQQEVVIGSPVAGRNRVETEGLVGFLVNTLALPVSLAGNCTTKELVARTRVSVEEALIDQDLPFDRLVESLGVARSLSHTPVFQAMFALQPKTSVELELSGLKCNFETVAPPNAKFDITLFLAPAEDGPCVGGFEYDADLFDAGVVGSWAQSFSTLLSSLCDSPDQLVYELPLLNAQGVTSQIALSQGPSVSLAEQPASLPALFERMACAHPDAVAVAYESTRLTYAELDTRSNQFAHYLLSLGAGPDQVVAILLDRTPEMVVAILATLKAGAAYLPLDPDYPSVRLEFMLSDSHADILVTTRLGHDSLTKGIKEARAQGLELVADDENVIPDAIVYLDSAQHLAAIERSSTARLTDAQTDYSVSPEHLAYLIYTSGSTGRPKGVGVSRRSQAQMVLEHQRQLDIRLGDRCLQVARPAFDVASAEIGMALVSGASIELLSVAESALVGVDFAQLCDRRKITHFMCVPNVLQLIPIQSKLPTVRCIVVGGDQCPPSIVARFATDRVMINAYGPTEATVCATMSVPLDGKRYKKGADPLVPIGFPLANAQTYLLDPSLELVPRGVTGELYIAGIGLARGYLGRAGMTAERFVACPFGAPGARMYRTGDLARRRADGSIEFIGRVDDQVKIRGYRIELGEIEAALLDAFSEVLSQATVIALPYMDEHRLIAYLVPQKNATVPSSAVLRSTIESRLPDYMLPAGYVSLESLPLTPNGKLDHRALPKPELLSSGHAYRAPITGTQAVICRLFAELTNTDAVGLDDNFFEIGGHSLLAMRLIARVRHETGCDLPLRSLFAHPTPEALAVQLDTLEADQGPVLVGGAGRREDGKLLLSYGQQRLWTLDRLEGPSPVYNIPMALRLEGRLNINALGKTLAAIIARHEPLRTVIVEDNFGDTQGVLLPAPDAQTLITVTDLSGIDSRLERERQLSELIRLETAKPFDL</sequence>
<feature type="domain" description="Carrier" evidence="4">
    <location>
        <begin position="2128"/>
        <end position="2203"/>
    </location>
</feature>
<dbReference type="InterPro" id="IPR020806">
    <property type="entry name" value="PKS_PP-bd"/>
</dbReference>
<dbReference type="SUPFAM" id="SSF56801">
    <property type="entry name" value="Acetyl-CoA synthetase-like"/>
    <property type="match status" value="2"/>
</dbReference>
<evidence type="ECO:0000256" key="3">
    <source>
        <dbReference type="ARBA" id="ARBA00022553"/>
    </source>
</evidence>